<protein>
    <recommendedName>
        <fullName evidence="3">DUF3088 domain-containing protein</fullName>
    </recommendedName>
</protein>
<sequence length="114" mass="12249">MSQATLFLLKPGFTDAAQPGKTFFCPSCVYVEGLLGTYPQLLEQLQVVRVDFPRPRAAIIALAGAENQSAPLLVLDAISHSAHVTGEYEGRSLIDGKDAIAAYLAEQYGIDLSH</sequence>
<gene>
    <name evidence="1" type="ORF">SAMN02745117_01068</name>
</gene>
<reference evidence="1 2" key="1">
    <citation type="submission" date="2016-11" db="EMBL/GenBank/DDBJ databases">
        <authorList>
            <person name="Jaros S."/>
            <person name="Januszkiewicz K."/>
            <person name="Wedrychowicz H."/>
        </authorList>
    </citation>
    <scope>NUCLEOTIDE SEQUENCE [LARGE SCALE GENOMIC DNA]</scope>
    <source>
        <strain evidence="1 2">DSM 16112</strain>
    </source>
</reference>
<dbReference type="AlphaFoldDB" id="A0A1M4XI03"/>
<dbReference type="RefSeq" id="WP_073355468.1">
    <property type="nucleotide sequence ID" value="NZ_FQUZ01000009.1"/>
</dbReference>
<organism evidence="1 2">
    <name type="scientific">Lampropedia hyalina DSM 16112</name>
    <dbReference type="NCBI Taxonomy" id="1122156"/>
    <lineage>
        <taxon>Bacteria</taxon>
        <taxon>Pseudomonadati</taxon>
        <taxon>Pseudomonadota</taxon>
        <taxon>Betaproteobacteria</taxon>
        <taxon>Burkholderiales</taxon>
        <taxon>Comamonadaceae</taxon>
        <taxon>Lampropedia</taxon>
    </lineage>
</organism>
<evidence type="ECO:0000313" key="1">
    <source>
        <dbReference type="EMBL" id="SHE93135.1"/>
    </source>
</evidence>
<dbReference type="STRING" id="1122156.SAMN02745117_01068"/>
<evidence type="ECO:0008006" key="3">
    <source>
        <dbReference type="Google" id="ProtNLM"/>
    </source>
</evidence>
<accession>A0A1M4XI03</accession>
<dbReference type="Pfam" id="PF11287">
    <property type="entry name" value="DUF3088"/>
    <property type="match status" value="1"/>
</dbReference>
<dbReference type="EMBL" id="FQUZ01000009">
    <property type="protein sequence ID" value="SHE93135.1"/>
    <property type="molecule type" value="Genomic_DNA"/>
</dbReference>
<evidence type="ECO:0000313" key="2">
    <source>
        <dbReference type="Proteomes" id="UP000184327"/>
    </source>
</evidence>
<dbReference type="OrthoDB" id="8719074at2"/>
<dbReference type="Proteomes" id="UP000184327">
    <property type="component" value="Unassembled WGS sequence"/>
</dbReference>
<dbReference type="InterPro" id="IPR021439">
    <property type="entry name" value="DUF3088"/>
</dbReference>
<proteinExistence type="predicted"/>
<name>A0A1M4XI03_9BURK</name>
<keyword evidence="2" id="KW-1185">Reference proteome</keyword>